<dbReference type="Proteomes" id="UP000326268">
    <property type="component" value="Unassembled WGS sequence"/>
</dbReference>
<evidence type="ECO:0000313" key="2">
    <source>
        <dbReference type="EMBL" id="KAE8363313.1"/>
    </source>
</evidence>
<keyword evidence="1" id="KW-0472">Membrane</keyword>
<sequence length="195" mass="22343">MSCFDIYFPVLFGFIKERKRGERTVIGDLTKHGVQDLVSCILSFFRRLVFVFFFFFFFFCENIFSPYICMGQGLARVPFHLSLLLSSYPKGLYRYSRPRNLVSACGFHILSFVLRCSCLHIVLIPNARVARSAIVPYIYTYALLTQHVLFPANSFCFLLSHPVIITSDTLPKLLSLASPFSLLSLILTCRSLHLT</sequence>
<protein>
    <submittedName>
        <fullName evidence="2">Uncharacterized protein</fullName>
    </submittedName>
</protein>
<reference evidence="2 3" key="1">
    <citation type="submission" date="2019-04" db="EMBL/GenBank/DDBJ databases">
        <title>Friends and foes A comparative genomics studyof 23 Aspergillus species from section Flavi.</title>
        <authorList>
            <consortium name="DOE Joint Genome Institute"/>
            <person name="Kjaerbolling I."/>
            <person name="Vesth T."/>
            <person name="Frisvad J.C."/>
            <person name="Nybo J.L."/>
            <person name="Theobald S."/>
            <person name="Kildgaard S."/>
            <person name="Isbrandt T."/>
            <person name="Kuo A."/>
            <person name="Sato A."/>
            <person name="Lyhne E.K."/>
            <person name="Kogle M.E."/>
            <person name="Wiebenga A."/>
            <person name="Kun R.S."/>
            <person name="Lubbers R.J."/>
            <person name="Makela M.R."/>
            <person name="Barry K."/>
            <person name="Chovatia M."/>
            <person name="Clum A."/>
            <person name="Daum C."/>
            <person name="Haridas S."/>
            <person name="He G."/>
            <person name="LaButti K."/>
            <person name="Lipzen A."/>
            <person name="Mondo S."/>
            <person name="Riley R."/>
            <person name="Salamov A."/>
            <person name="Simmons B.A."/>
            <person name="Magnuson J.K."/>
            <person name="Henrissat B."/>
            <person name="Mortensen U.H."/>
            <person name="Larsen T.O."/>
            <person name="Devries R.P."/>
            <person name="Grigoriev I.V."/>
            <person name="Machida M."/>
            <person name="Baker S.E."/>
            <person name="Andersen M.R."/>
        </authorList>
    </citation>
    <scope>NUCLEOTIDE SEQUENCE [LARGE SCALE GENOMIC DNA]</scope>
    <source>
        <strain evidence="2 3">CBS 763.97</strain>
    </source>
</reference>
<feature type="transmembrane region" description="Helical" evidence="1">
    <location>
        <begin position="48"/>
        <end position="68"/>
    </location>
</feature>
<keyword evidence="3" id="KW-1185">Reference proteome</keyword>
<keyword evidence="1" id="KW-0812">Transmembrane</keyword>
<dbReference type="AlphaFoldDB" id="A0A5N7A183"/>
<dbReference type="GeneID" id="43662187"/>
<dbReference type="RefSeq" id="XP_031926394.1">
    <property type="nucleotide sequence ID" value="XM_032077741.1"/>
</dbReference>
<proteinExistence type="predicted"/>
<dbReference type="OrthoDB" id="10564655at2759"/>
<evidence type="ECO:0000313" key="3">
    <source>
        <dbReference type="Proteomes" id="UP000326268"/>
    </source>
</evidence>
<evidence type="ECO:0000256" key="1">
    <source>
        <dbReference type="SAM" id="Phobius"/>
    </source>
</evidence>
<organism evidence="2 3">
    <name type="scientific">Aspergillus caelatus</name>
    <dbReference type="NCBI Taxonomy" id="61420"/>
    <lineage>
        <taxon>Eukaryota</taxon>
        <taxon>Fungi</taxon>
        <taxon>Dikarya</taxon>
        <taxon>Ascomycota</taxon>
        <taxon>Pezizomycotina</taxon>
        <taxon>Eurotiomycetes</taxon>
        <taxon>Eurotiomycetidae</taxon>
        <taxon>Eurotiales</taxon>
        <taxon>Aspergillaceae</taxon>
        <taxon>Aspergillus</taxon>
        <taxon>Aspergillus subgen. Circumdati</taxon>
    </lineage>
</organism>
<keyword evidence="1" id="KW-1133">Transmembrane helix</keyword>
<gene>
    <name evidence="2" type="ORF">BDV27DRAFT_8397</name>
</gene>
<name>A0A5N7A183_9EURO</name>
<dbReference type="EMBL" id="ML737679">
    <property type="protein sequence ID" value="KAE8363313.1"/>
    <property type="molecule type" value="Genomic_DNA"/>
</dbReference>
<accession>A0A5N7A183</accession>